<reference evidence="1 2" key="1">
    <citation type="journal article" date="2018" name="Sci. Data">
        <title>The draft genome sequence of cork oak.</title>
        <authorList>
            <person name="Ramos A.M."/>
            <person name="Usie A."/>
            <person name="Barbosa P."/>
            <person name="Barros P.M."/>
            <person name="Capote T."/>
            <person name="Chaves I."/>
            <person name="Simoes F."/>
            <person name="Abreu I."/>
            <person name="Carrasquinho I."/>
            <person name="Faro C."/>
            <person name="Guimaraes J.B."/>
            <person name="Mendonca D."/>
            <person name="Nobrega F."/>
            <person name="Rodrigues L."/>
            <person name="Saibo N.J.M."/>
            <person name="Varela M.C."/>
            <person name="Egas C."/>
            <person name="Matos J."/>
            <person name="Miguel C.M."/>
            <person name="Oliveira M.M."/>
            <person name="Ricardo C.P."/>
            <person name="Goncalves S."/>
        </authorList>
    </citation>
    <scope>NUCLEOTIDE SEQUENCE [LARGE SCALE GENOMIC DNA]</scope>
    <source>
        <strain evidence="2">cv. HL8</strain>
    </source>
</reference>
<proteinExistence type="predicted"/>
<evidence type="ECO:0000313" key="2">
    <source>
        <dbReference type="Proteomes" id="UP000237347"/>
    </source>
</evidence>
<accession>A0AAW0J0Z4</accession>
<dbReference type="AlphaFoldDB" id="A0AAW0J0Z4"/>
<dbReference type="EMBL" id="PKMF04000751">
    <property type="protein sequence ID" value="KAK7820138.1"/>
    <property type="molecule type" value="Genomic_DNA"/>
</dbReference>
<keyword evidence="2" id="KW-1185">Reference proteome</keyword>
<comment type="caution">
    <text evidence="1">The sequence shown here is derived from an EMBL/GenBank/DDBJ whole genome shotgun (WGS) entry which is preliminary data.</text>
</comment>
<sequence>MFVSLEIRKNLMRNYRRISRSIARGFHFPFFQ</sequence>
<protein>
    <submittedName>
        <fullName evidence="1">Uncharacterized protein</fullName>
    </submittedName>
</protein>
<organism evidence="1 2">
    <name type="scientific">Quercus suber</name>
    <name type="common">Cork oak</name>
    <dbReference type="NCBI Taxonomy" id="58331"/>
    <lineage>
        <taxon>Eukaryota</taxon>
        <taxon>Viridiplantae</taxon>
        <taxon>Streptophyta</taxon>
        <taxon>Embryophyta</taxon>
        <taxon>Tracheophyta</taxon>
        <taxon>Spermatophyta</taxon>
        <taxon>Magnoliopsida</taxon>
        <taxon>eudicotyledons</taxon>
        <taxon>Gunneridae</taxon>
        <taxon>Pentapetalae</taxon>
        <taxon>rosids</taxon>
        <taxon>fabids</taxon>
        <taxon>Fagales</taxon>
        <taxon>Fagaceae</taxon>
        <taxon>Quercus</taxon>
    </lineage>
</organism>
<gene>
    <name evidence="1" type="ORF">CFP56_039202</name>
</gene>
<name>A0AAW0J0Z4_QUESU</name>
<dbReference type="Proteomes" id="UP000237347">
    <property type="component" value="Unassembled WGS sequence"/>
</dbReference>
<evidence type="ECO:0000313" key="1">
    <source>
        <dbReference type="EMBL" id="KAK7820138.1"/>
    </source>
</evidence>